<dbReference type="STRING" id="392500.Swoo_4415"/>
<proteinExistence type="predicted"/>
<evidence type="ECO:0000313" key="3">
    <source>
        <dbReference type="EMBL" id="ACA88667.1"/>
    </source>
</evidence>
<keyword evidence="2" id="KW-0472">Membrane</keyword>
<dbReference type="Proteomes" id="UP000002168">
    <property type="component" value="Chromosome"/>
</dbReference>
<dbReference type="HOGENOM" id="CLU_053124_0_0_6"/>
<name>B1KK36_SHEWM</name>
<evidence type="ECO:0000313" key="4">
    <source>
        <dbReference type="Proteomes" id="UP000002168"/>
    </source>
</evidence>
<gene>
    <name evidence="3" type="ordered locus">Swoo_4415</name>
</gene>
<dbReference type="SUPFAM" id="SSF48452">
    <property type="entry name" value="TPR-like"/>
    <property type="match status" value="1"/>
</dbReference>
<keyword evidence="2" id="KW-1133">Transmembrane helix</keyword>
<reference evidence="3 4" key="1">
    <citation type="submission" date="2008-02" db="EMBL/GenBank/DDBJ databases">
        <title>Complete sequence of Shewanella woodyi ATCC 51908.</title>
        <authorList>
            <consortium name="US DOE Joint Genome Institute"/>
            <person name="Copeland A."/>
            <person name="Lucas S."/>
            <person name="Lapidus A."/>
            <person name="Glavina del Rio T."/>
            <person name="Dalin E."/>
            <person name="Tice H."/>
            <person name="Bruce D."/>
            <person name="Goodwin L."/>
            <person name="Pitluck S."/>
            <person name="Sims D."/>
            <person name="Brettin T."/>
            <person name="Detter J.C."/>
            <person name="Han C."/>
            <person name="Kuske C.R."/>
            <person name="Schmutz J."/>
            <person name="Larimer F."/>
            <person name="Land M."/>
            <person name="Hauser L."/>
            <person name="Kyrpides N."/>
            <person name="Lykidis A."/>
            <person name="Zhao J.-S."/>
            <person name="Richardson P."/>
        </authorList>
    </citation>
    <scope>NUCLEOTIDE SEQUENCE [LARGE SCALE GENOMIC DNA]</scope>
    <source>
        <strain evidence="4">ATCC 51908 / MS32</strain>
    </source>
</reference>
<dbReference type="eggNOG" id="COG0457">
    <property type="taxonomic scope" value="Bacteria"/>
</dbReference>
<dbReference type="InterPro" id="IPR019734">
    <property type="entry name" value="TPR_rpt"/>
</dbReference>
<evidence type="ECO:0000256" key="2">
    <source>
        <dbReference type="SAM" id="Phobius"/>
    </source>
</evidence>
<dbReference type="InterPro" id="IPR011990">
    <property type="entry name" value="TPR-like_helical_dom_sf"/>
</dbReference>
<dbReference type="EMBL" id="CP000961">
    <property type="protein sequence ID" value="ACA88667.1"/>
    <property type="molecule type" value="Genomic_DNA"/>
</dbReference>
<accession>B1KK36</accession>
<evidence type="ECO:0000256" key="1">
    <source>
        <dbReference type="SAM" id="MobiDB-lite"/>
    </source>
</evidence>
<feature type="transmembrane region" description="Helical" evidence="2">
    <location>
        <begin position="40"/>
        <end position="58"/>
    </location>
</feature>
<dbReference type="Pfam" id="PF13432">
    <property type="entry name" value="TPR_16"/>
    <property type="match status" value="1"/>
</dbReference>
<keyword evidence="2" id="KW-0812">Transmembrane</keyword>
<organism evidence="3 4">
    <name type="scientific">Shewanella woodyi (strain ATCC 51908 / MS32)</name>
    <dbReference type="NCBI Taxonomy" id="392500"/>
    <lineage>
        <taxon>Bacteria</taxon>
        <taxon>Pseudomonadati</taxon>
        <taxon>Pseudomonadota</taxon>
        <taxon>Gammaproteobacteria</taxon>
        <taxon>Alteromonadales</taxon>
        <taxon>Shewanellaceae</taxon>
        <taxon>Shewanella</taxon>
    </lineage>
</organism>
<dbReference type="SMART" id="SM00028">
    <property type="entry name" value="TPR"/>
    <property type="match status" value="3"/>
</dbReference>
<feature type="region of interest" description="Disordered" evidence="1">
    <location>
        <begin position="1"/>
        <end position="23"/>
    </location>
</feature>
<protein>
    <submittedName>
        <fullName evidence="3">Tetratricopeptide TPR_2 repeat protein</fullName>
    </submittedName>
</protein>
<dbReference type="Gene3D" id="1.25.40.10">
    <property type="entry name" value="Tetratricopeptide repeat domain"/>
    <property type="match status" value="2"/>
</dbReference>
<dbReference type="RefSeq" id="WP_012326993.1">
    <property type="nucleotide sequence ID" value="NC_010506.1"/>
</dbReference>
<keyword evidence="4" id="KW-1185">Reference proteome</keyword>
<sequence>MSVINTMLKDLDKRQQPHSLENMSTAPVQYQGSSAPKMPWILLALVCFIFLTAVAYNWELLTQKSASEAGGGTSSEAQELVIRQALEAKAPSTVTSTHSTVDVQEIAEDKLEPVIASEGSTKSEVISKSQVVEQIKIEKQPVEKAVIDEPTAETVAIESKPSDGAEQVSAKPESIEVVRSKPVTPKVDNSSMAITEVRLSNAQLAEKRFQAATNAEDSGEQRDAIEYYREALAFSPQLHKARQRLAALFYGQGNLAQASDTLQEGSSLFPEQYEYLMLLARVQQAAGGYEQALTSLNRIPDGTALNKQKWTQESSIAQKVKNYGLAESSYRKLLQTEATMSRWWMGLAYALDAQQKYETAIEAYRQALFYRAVPQQGLSVQAVDYIENRLVQLGESQ</sequence>
<dbReference type="AlphaFoldDB" id="B1KK36"/>
<dbReference type="KEGG" id="swd:Swoo_4415"/>